<accession>A0A173TBL5</accession>
<dbReference type="PROSITE" id="PS51257">
    <property type="entry name" value="PROKAR_LIPOPROTEIN"/>
    <property type="match status" value="1"/>
</dbReference>
<name>A0A173TBL5_PARDI</name>
<evidence type="ECO:0000256" key="2">
    <source>
        <dbReference type="ARBA" id="ARBA00006275"/>
    </source>
</evidence>
<feature type="domain" description="RagB/SusD" evidence="7">
    <location>
        <begin position="266"/>
        <end position="543"/>
    </location>
</feature>
<proteinExistence type="inferred from homology"/>
<evidence type="ECO:0000259" key="8">
    <source>
        <dbReference type="Pfam" id="PF14322"/>
    </source>
</evidence>
<keyword evidence="5" id="KW-0998">Cell outer membrane</keyword>
<evidence type="ECO:0000256" key="3">
    <source>
        <dbReference type="ARBA" id="ARBA00022729"/>
    </source>
</evidence>
<dbReference type="InterPro" id="IPR033985">
    <property type="entry name" value="SusD-like_N"/>
</dbReference>
<feature type="domain" description="SusD-like N-terminal" evidence="8">
    <location>
        <begin position="101"/>
        <end position="226"/>
    </location>
</feature>
<dbReference type="InterPro" id="IPR011990">
    <property type="entry name" value="TPR-like_helical_dom_sf"/>
</dbReference>
<sequence length="543" mass="61407">MKIMIIAACAVFALTSCSDFLEETPVGELTPEQAQDPNNIEGLIISAYSILDGQMDDASSGLNSGCSNWQFGDVISDDTYKGGGGTGDQNPVHLMEIFHIDPTIQDYNRKWLALYEGVNRCNQAIRILKGSDYDKKETRIAEMRFLRAHFYFNLKIIYNQIPYFDESVSDPSAFASISNKEYTSDQLWEKILNDFKAAYEGLPDSQPDVARPCKMTARAYMAKVYLFQGKWQECATATDEVINSGKYQLLPDFRNIFLPENDNCSEILFSVQASINDGSPNNYNGNPGDRLLPPGGPYPNYGFLRPSQNLVNAYKTDSNGLPLEDGIDVSENDYVDTRLDHTVARPGIMFLDVQLYDWTPREATVYGPYSPKKRIVSKNSSYYLAIWPYVNALNVYIIRYADVLLWRAEAAIELGDLTTGLKYINQVRERAMNSQTVKTADGTADAAKYRIGLYPSFSDKEEAIRALRTERRLEFALEGERFFDLVRWGIASDVMNTYFEHEKTFRSHLQNARFIKGTHEYGPIPQAVIDLAKNGIIEQNPGY</sequence>
<evidence type="ECO:0000256" key="5">
    <source>
        <dbReference type="ARBA" id="ARBA00023237"/>
    </source>
</evidence>
<feature type="signal peptide" evidence="6">
    <location>
        <begin position="1"/>
        <end position="21"/>
    </location>
</feature>
<evidence type="ECO:0000256" key="6">
    <source>
        <dbReference type="SAM" id="SignalP"/>
    </source>
</evidence>
<dbReference type="Pfam" id="PF14322">
    <property type="entry name" value="SusD-like_3"/>
    <property type="match status" value="1"/>
</dbReference>
<dbReference type="InterPro" id="IPR012944">
    <property type="entry name" value="SusD_RagB_dom"/>
</dbReference>
<feature type="chain" id="PRO_5008012235" evidence="6">
    <location>
        <begin position="22"/>
        <end position="543"/>
    </location>
</feature>
<evidence type="ECO:0000256" key="4">
    <source>
        <dbReference type="ARBA" id="ARBA00023136"/>
    </source>
</evidence>
<dbReference type="RefSeq" id="WP_044545026.1">
    <property type="nucleotide sequence ID" value="NZ_CDRH01000130.1"/>
</dbReference>
<dbReference type="GO" id="GO:0009279">
    <property type="term" value="C:cell outer membrane"/>
    <property type="evidence" value="ECO:0007669"/>
    <property type="project" value="UniProtKB-SubCell"/>
</dbReference>
<dbReference type="EMBL" id="CYXP01000002">
    <property type="protein sequence ID" value="CUN00243.1"/>
    <property type="molecule type" value="Genomic_DNA"/>
</dbReference>
<comment type="subcellular location">
    <subcellularLocation>
        <location evidence="1">Cell outer membrane</location>
    </subcellularLocation>
</comment>
<keyword evidence="4" id="KW-0472">Membrane</keyword>
<evidence type="ECO:0000259" key="7">
    <source>
        <dbReference type="Pfam" id="PF07980"/>
    </source>
</evidence>
<dbReference type="AlphaFoldDB" id="A0A173TBL5"/>
<organism evidence="9 10">
    <name type="scientific">Parabacteroides distasonis</name>
    <dbReference type="NCBI Taxonomy" id="823"/>
    <lineage>
        <taxon>Bacteria</taxon>
        <taxon>Pseudomonadati</taxon>
        <taxon>Bacteroidota</taxon>
        <taxon>Bacteroidia</taxon>
        <taxon>Bacteroidales</taxon>
        <taxon>Tannerellaceae</taxon>
        <taxon>Parabacteroides</taxon>
    </lineage>
</organism>
<reference evidence="9 10" key="1">
    <citation type="submission" date="2015-09" db="EMBL/GenBank/DDBJ databases">
        <authorList>
            <consortium name="Pathogen Informatics"/>
        </authorList>
    </citation>
    <scope>NUCLEOTIDE SEQUENCE [LARGE SCALE GENOMIC DNA]</scope>
    <source>
        <strain evidence="9 10">2789STDY5608872</strain>
    </source>
</reference>
<dbReference type="Gene3D" id="1.25.40.390">
    <property type="match status" value="1"/>
</dbReference>
<evidence type="ECO:0000313" key="9">
    <source>
        <dbReference type="EMBL" id="CUN00243.1"/>
    </source>
</evidence>
<protein>
    <submittedName>
        <fullName evidence="9">SusD family</fullName>
    </submittedName>
</protein>
<dbReference type="SUPFAM" id="SSF48452">
    <property type="entry name" value="TPR-like"/>
    <property type="match status" value="1"/>
</dbReference>
<dbReference type="Proteomes" id="UP000095591">
    <property type="component" value="Unassembled WGS sequence"/>
</dbReference>
<gene>
    <name evidence="9" type="ORF">ERS852429_01526</name>
</gene>
<keyword evidence="3 6" id="KW-0732">Signal</keyword>
<comment type="similarity">
    <text evidence="2">Belongs to the SusD family.</text>
</comment>
<evidence type="ECO:0000256" key="1">
    <source>
        <dbReference type="ARBA" id="ARBA00004442"/>
    </source>
</evidence>
<dbReference type="Pfam" id="PF07980">
    <property type="entry name" value="SusD_RagB"/>
    <property type="match status" value="1"/>
</dbReference>
<evidence type="ECO:0000313" key="10">
    <source>
        <dbReference type="Proteomes" id="UP000095591"/>
    </source>
</evidence>